<feature type="transmembrane region" description="Helical" evidence="2">
    <location>
        <begin position="94"/>
        <end position="114"/>
    </location>
</feature>
<feature type="compositionally biased region" description="Basic and acidic residues" evidence="1">
    <location>
        <begin position="175"/>
        <end position="214"/>
    </location>
</feature>
<gene>
    <name evidence="5" type="primary">LOC114330486</name>
</gene>
<feature type="compositionally biased region" description="Basic and acidic residues" evidence="1">
    <location>
        <begin position="296"/>
        <end position="308"/>
    </location>
</feature>
<evidence type="ECO:0000256" key="2">
    <source>
        <dbReference type="SAM" id="Phobius"/>
    </source>
</evidence>
<dbReference type="GeneID" id="114330486"/>
<dbReference type="AlphaFoldDB" id="A0A6P7FS20"/>
<dbReference type="KEGG" id="dvv:114330486"/>
<evidence type="ECO:0000313" key="5">
    <source>
        <dbReference type="RefSeq" id="XP_028135630.1"/>
    </source>
</evidence>
<reference evidence="5" key="1">
    <citation type="submission" date="2025-04" db="UniProtKB">
        <authorList>
            <consortium name="RefSeq"/>
        </authorList>
    </citation>
    <scope>IDENTIFICATION</scope>
</reference>
<proteinExistence type="predicted"/>
<dbReference type="OrthoDB" id="8180835at2759"/>
<organism evidence="5">
    <name type="scientific">Diabrotica virgifera virgifera</name>
    <name type="common">western corn rootworm</name>
    <dbReference type="NCBI Taxonomy" id="50390"/>
    <lineage>
        <taxon>Eukaryota</taxon>
        <taxon>Metazoa</taxon>
        <taxon>Ecdysozoa</taxon>
        <taxon>Arthropoda</taxon>
        <taxon>Hexapoda</taxon>
        <taxon>Insecta</taxon>
        <taxon>Pterygota</taxon>
        <taxon>Neoptera</taxon>
        <taxon>Endopterygota</taxon>
        <taxon>Coleoptera</taxon>
        <taxon>Polyphaga</taxon>
        <taxon>Cucujiformia</taxon>
        <taxon>Chrysomeloidea</taxon>
        <taxon>Chrysomelidae</taxon>
        <taxon>Galerucinae</taxon>
        <taxon>Diabroticina</taxon>
        <taxon>Diabroticites</taxon>
        <taxon>Diabrotica</taxon>
    </lineage>
</organism>
<dbReference type="EnsemblMetazoa" id="XM_050652548.1">
    <property type="protein sequence ID" value="XP_050508505.1"/>
    <property type="gene ID" value="LOC114330486"/>
</dbReference>
<protein>
    <submittedName>
        <fullName evidence="5">Uncharacterized protein LOC114330486</fullName>
    </submittedName>
</protein>
<feature type="transmembrane region" description="Helical" evidence="2">
    <location>
        <begin position="64"/>
        <end position="82"/>
    </location>
</feature>
<dbReference type="InParanoid" id="A0A6P7FS20"/>
<feature type="transmembrane region" description="Helical" evidence="2">
    <location>
        <begin position="126"/>
        <end position="145"/>
    </location>
</feature>
<dbReference type="RefSeq" id="XP_050508505.1">
    <property type="nucleotide sequence ID" value="XM_050652548.1"/>
</dbReference>
<evidence type="ECO:0000256" key="1">
    <source>
        <dbReference type="SAM" id="MobiDB-lite"/>
    </source>
</evidence>
<sequence>MAQFNRWSVLKLFEVILVLACLVFKRVTDDEASRVFLYLQKISREWSLLNNITWSRVGAAVADVTYGGYLIITGALFLGHIVEELPTTRRITEYILLGIGTILFVVMGSLSFAALDSVPPSLVDNAAIVGTLSLVVAGLFLLDMGGPKKRPPRSQQPKQKKNVVVPPGSITKGVIETERYKDAAKTDQKESTKPEEIQFKKIEKGVKTEKDKNESNGITAIEMQNTNSSNKGYQRMREDSFRRFGIYGQDVTDEGSTEAEDMEIPPHGGEHSPVWSNIRRGEYGKYDIVNPKFVLRRSDRRQQQEEIRPPSSPGDPGYVQYTAQHWGEGGTKTPRPSPTEPTQV</sequence>
<keyword evidence="2" id="KW-1133">Transmembrane helix</keyword>
<feature type="region of interest" description="Disordered" evidence="1">
    <location>
        <begin position="147"/>
        <end position="214"/>
    </location>
</feature>
<feature type="compositionally biased region" description="Pro residues" evidence="1">
    <location>
        <begin position="335"/>
        <end position="344"/>
    </location>
</feature>
<dbReference type="RefSeq" id="XP_028135630.1">
    <property type="nucleotide sequence ID" value="XM_028279829.1"/>
</dbReference>
<dbReference type="RefSeq" id="XP_050508504.1">
    <property type="nucleotide sequence ID" value="XM_050652547.1"/>
</dbReference>
<accession>A0A6P7FS20</accession>
<evidence type="ECO:0000313" key="4">
    <source>
        <dbReference type="Proteomes" id="UP001652700"/>
    </source>
</evidence>
<feature type="compositionally biased region" description="Acidic residues" evidence="1">
    <location>
        <begin position="253"/>
        <end position="263"/>
    </location>
</feature>
<keyword evidence="2" id="KW-0472">Membrane</keyword>
<evidence type="ECO:0000313" key="3">
    <source>
        <dbReference type="EnsemblMetazoa" id="XP_050508504.1"/>
    </source>
</evidence>
<feature type="region of interest" description="Disordered" evidence="1">
    <location>
        <begin position="292"/>
        <end position="344"/>
    </location>
</feature>
<feature type="transmembrane region" description="Helical" evidence="2">
    <location>
        <begin position="12"/>
        <end position="28"/>
    </location>
</feature>
<keyword evidence="4" id="KW-1185">Reference proteome</keyword>
<dbReference type="Proteomes" id="UP001652700">
    <property type="component" value="Unplaced"/>
</dbReference>
<name>A0A6P7FS20_DIAVI</name>
<keyword evidence="2" id="KW-0812">Transmembrane</keyword>
<reference evidence="3" key="2">
    <citation type="submission" date="2025-05" db="UniProtKB">
        <authorList>
            <consortium name="EnsemblMetazoa"/>
        </authorList>
    </citation>
    <scope>IDENTIFICATION</scope>
</reference>
<feature type="region of interest" description="Disordered" evidence="1">
    <location>
        <begin position="253"/>
        <end position="276"/>
    </location>
</feature>
<dbReference type="EnsemblMetazoa" id="XM_050652547.1">
    <property type="protein sequence ID" value="XP_050508504.1"/>
    <property type="gene ID" value="LOC114330486"/>
</dbReference>